<name>A0ABV3ZM24_9BACT</name>
<protein>
    <submittedName>
        <fullName evidence="4">TIGR01777 family oxidoreductase</fullName>
    </submittedName>
</protein>
<organism evidence="4 5">
    <name type="scientific">Danxiaibacter flavus</name>
    <dbReference type="NCBI Taxonomy" id="3049108"/>
    <lineage>
        <taxon>Bacteria</taxon>
        <taxon>Pseudomonadati</taxon>
        <taxon>Bacteroidota</taxon>
        <taxon>Chitinophagia</taxon>
        <taxon>Chitinophagales</taxon>
        <taxon>Chitinophagaceae</taxon>
        <taxon>Danxiaibacter</taxon>
    </lineage>
</organism>
<evidence type="ECO:0000313" key="5">
    <source>
        <dbReference type="Proteomes" id="UP001560573"/>
    </source>
</evidence>
<dbReference type="InterPro" id="IPR013549">
    <property type="entry name" value="DUF1731"/>
</dbReference>
<proteinExistence type="inferred from homology"/>
<feature type="domain" description="DUF1731" evidence="3">
    <location>
        <begin position="279"/>
        <end position="317"/>
    </location>
</feature>
<dbReference type="PANTHER" id="PTHR11092:SF0">
    <property type="entry name" value="EPIMERASE FAMILY PROTEIN SDR39U1"/>
    <property type="match status" value="1"/>
</dbReference>
<comment type="similarity">
    <text evidence="1">Belongs to the NAD(P)-dependent epimerase/dehydratase family. SDR39U1 subfamily.</text>
</comment>
<dbReference type="Proteomes" id="UP001560573">
    <property type="component" value="Unassembled WGS sequence"/>
</dbReference>
<dbReference type="Pfam" id="PF01370">
    <property type="entry name" value="Epimerase"/>
    <property type="match status" value="1"/>
</dbReference>
<dbReference type="InterPro" id="IPR010099">
    <property type="entry name" value="SDR39U1"/>
</dbReference>
<dbReference type="Pfam" id="PF08338">
    <property type="entry name" value="DUF1731"/>
    <property type="match status" value="1"/>
</dbReference>
<dbReference type="InterPro" id="IPR036291">
    <property type="entry name" value="NAD(P)-bd_dom_sf"/>
</dbReference>
<dbReference type="InterPro" id="IPR001509">
    <property type="entry name" value="Epimerase_deHydtase"/>
</dbReference>
<feature type="domain" description="NAD-dependent epimerase/dehydratase" evidence="2">
    <location>
        <begin position="11"/>
        <end position="151"/>
    </location>
</feature>
<evidence type="ECO:0000313" key="4">
    <source>
        <dbReference type="EMBL" id="MEX6690149.1"/>
    </source>
</evidence>
<reference evidence="4 5" key="1">
    <citation type="submission" date="2023-07" db="EMBL/GenBank/DDBJ databases">
        <authorList>
            <person name="Lian W.-H."/>
        </authorList>
    </citation>
    <scope>NUCLEOTIDE SEQUENCE [LARGE SCALE GENOMIC DNA]</scope>
    <source>
        <strain evidence="4 5">SYSU DXS3180</strain>
    </source>
</reference>
<gene>
    <name evidence="4" type="ORF">QTN47_21750</name>
</gene>
<accession>A0ABV3ZM24</accession>
<evidence type="ECO:0000259" key="2">
    <source>
        <dbReference type="Pfam" id="PF01370"/>
    </source>
</evidence>
<evidence type="ECO:0000259" key="3">
    <source>
        <dbReference type="Pfam" id="PF08338"/>
    </source>
</evidence>
<dbReference type="EMBL" id="JAULBC010000008">
    <property type="protein sequence ID" value="MEX6690149.1"/>
    <property type="molecule type" value="Genomic_DNA"/>
</dbReference>
<dbReference type="SUPFAM" id="SSF51735">
    <property type="entry name" value="NAD(P)-binding Rossmann-fold domains"/>
    <property type="match status" value="1"/>
</dbReference>
<dbReference type="PANTHER" id="PTHR11092">
    <property type="entry name" value="SUGAR NUCLEOTIDE EPIMERASE RELATED"/>
    <property type="match status" value="1"/>
</dbReference>
<sequence>MHPHTLTNKKIIIAGGSVFMGQNLAKWFAANNQIVILTRNITGSANNKYSKENIANSNTRYVQWDGKTQGKWSSEIDGCDLVINLSGKSVNCRYNERNKKEIFDSRTDSTKALGEAIRRAADPPALWINAASATIYRHAEDRPQDEYTGEFHNDFSVQVCQRWEKTFFEEETSCTRKVALRTAITLGCGGVMTPYLNLCKWGLGGKQGSGRQMFSWVHIDDVCRAIEFLWHHNTLTGVFNLSAPNPVSNAVFMEKLRKTTGNRIGLPAMKWQLKLGAAIIGTETELLLKSRWVLPTRLLEEGFTFSFATVDAAFNDIVSHLPRKAYHLF</sequence>
<dbReference type="NCBIfam" id="TIGR01777">
    <property type="entry name" value="yfcH"/>
    <property type="match status" value="1"/>
</dbReference>
<dbReference type="Gene3D" id="3.40.50.720">
    <property type="entry name" value="NAD(P)-binding Rossmann-like Domain"/>
    <property type="match status" value="1"/>
</dbReference>
<dbReference type="RefSeq" id="WP_369331560.1">
    <property type="nucleotide sequence ID" value="NZ_JAULBC010000008.1"/>
</dbReference>
<evidence type="ECO:0000256" key="1">
    <source>
        <dbReference type="ARBA" id="ARBA00009353"/>
    </source>
</evidence>
<keyword evidence="5" id="KW-1185">Reference proteome</keyword>
<comment type="caution">
    <text evidence="4">The sequence shown here is derived from an EMBL/GenBank/DDBJ whole genome shotgun (WGS) entry which is preliminary data.</text>
</comment>